<protein>
    <recommendedName>
        <fullName evidence="2">DUF427 domain-containing protein</fullName>
    </recommendedName>
</protein>
<proteinExistence type="predicted"/>
<dbReference type="Proteomes" id="UP001285441">
    <property type="component" value="Unassembled WGS sequence"/>
</dbReference>
<dbReference type="InterPro" id="IPR038694">
    <property type="entry name" value="DUF427_sf"/>
</dbReference>
<keyword evidence="4" id="KW-1185">Reference proteome</keyword>
<dbReference type="AlphaFoldDB" id="A0AAE0KA58"/>
<gene>
    <name evidence="3" type="ORF">B0H63DRAFT_453547</name>
</gene>
<dbReference type="Pfam" id="PF04248">
    <property type="entry name" value="NTP_transf_9"/>
    <property type="match status" value="1"/>
</dbReference>
<reference evidence="3" key="2">
    <citation type="submission" date="2023-06" db="EMBL/GenBank/DDBJ databases">
        <authorList>
            <consortium name="Lawrence Berkeley National Laboratory"/>
            <person name="Haridas S."/>
            <person name="Hensen N."/>
            <person name="Bonometti L."/>
            <person name="Westerberg I."/>
            <person name="Brannstrom I.O."/>
            <person name="Guillou S."/>
            <person name="Cros-Aarteil S."/>
            <person name="Calhoun S."/>
            <person name="Kuo A."/>
            <person name="Mondo S."/>
            <person name="Pangilinan J."/>
            <person name="Riley R."/>
            <person name="LaButti K."/>
            <person name="Andreopoulos B."/>
            <person name="Lipzen A."/>
            <person name="Chen C."/>
            <person name="Yanf M."/>
            <person name="Daum C."/>
            <person name="Ng V."/>
            <person name="Clum A."/>
            <person name="Steindorff A."/>
            <person name="Ohm R."/>
            <person name="Martin F."/>
            <person name="Silar P."/>
            <person name="Natvig D."/>
            <person name="Lalanne C."/>
            <person name="Gautier V."/>
            <person name="Ament-velasquez S.L."/>
            <person name="Kruys A."/>
            <person name="Hutchinson M.I."/>
            <person name="Powell A.J."/>
            <person name="Barry K."/>
            <person name="Miller A.N."/>
            <person name="Grigoriev I.V."/>
            <person name="Debuchy R."/>
            <person name="Gladieux P."/>
            <person name="Thoren M.H."/>
            <person name="Johannesson H."/>
        </authorList>
    </citation>
    <scope>NUCLEOTIDE SEQUENCE</scope>
    <source>
        <strain evidence="3">CBS 232.78</strain>
    </source>
</reference>
<organism evidence="3 4">
    <name type="scientific">Podospora didyma</name>
    <dbReference type="NCBI Taxonomy" id="330526"/>
    <lineage>
        <taxon>Eukaryota</taxon>
        <taxon>Fungi</taxon>
        <taxon>Dikarya</taxon>
        <taxon>Ascomycota</taxon>
        <taxon>Pezizomycotina</taxon>
        <taxon>Sordariomycetes</taxon>
        <taxon>Sordariomycetidae</taxon>
        <taxon>Sordariales</taxon>
        <taxon>Podosporaceae</taxon>
        <taxon>Podospora</taxon>
    </lineage>
</organism>
<evidence type="ECO:0000259" key="2">
    <source>
        <dbReference type="Pfam" id="PF04248"/>
    </source>
</evidence>
<feature type="region of interest" description="Disordered" evidence="1">
    <location>
        <begin position="159"/>
        <end position="187"/>
    </location>
</feature>
<comment type="caution">
    <text evidence="3">The sequence shown here is derived from an EMBL/GenBank/DDBJ whole genome shotgun (WGS) entry which is preliminary data.</text>
</comment>
<reference evidence="3" key="1">
    <citation type="journal article" date="2023" name="Mol. Phylogenet. Evol.">
        <title>Genome-scale phylogeny and comparative genomics of the fungal order Sordariales.</title>
        <authorList>
            <person name="Hensen N."/>
            <person name="Bonometti L."/>
            <person name="Westerberg I."/>
            <person name="Brannstrom I.O."/>
            <person name="Guillou S."/>
            <person name="Cros-Aarteil S."/>
            <person name="Calhoun S."/>
            <person name="Haridas S."/>
            <person name="Kuo A."/>
            <person name="Mondo S."/>
            <person name="Pangilinan J."/>
            <person name="Riley R."/>
            <person name="LaButti K."/>
            <person name="Andreopoulos B."/>
            <person name="Lipzen A."/>
            <person name="Chen C."/>
            <person name="Yan M."/>
            <person name="Daum C."/>
            <person name="Ng V."/>
            <person name="Clum A."/>
            <person name="Steindorff A."/>
            <person name="Ohm R.A."/>
            <person name="Martin F."/>
            <person name="Silar P."/>
            <person name="Natvig D.O."/>
            <person name="Lalanne C."/>
            <person name="Gautier V."/>
            <person name="Ament-Velasquez S.L."/>
            <person name="Kruys A."/>
            <person name="Hutchinson M.I."/>
            <person name="Powell A.J."/>
            <person name="Barry K."/>
            <person name="Miller A.N."/>
            <person name="Grigoriev I.V."/>
            <person name="Debuchy R."/>
            <person name="Gladieux P."/>
            <person name="Hiltunen Thoren M."/>
            <person name="Johannesson H."/>
        </authorList>
    </citation>
    <scope>NUCLEOTIDE SEQUENCE</scope>
    <source>
        <strain evidence="3">CBS 232.78</strain>
    </source>
</reference>
<feature type="region of interest" description="Disordered" evidence="1">
    <location>
        <begin position="1"/>
        <end position="26"/>
    </location>
</feature>
<dbReference type="PANTHER" id="PTHR43058">
    <property type="entry name" value="SLR0655 PROTEIN"/>
    <property type="match status" value="1"/>
</dbReference>
<dbReference type="EMBL" id="JAULSW010000008">
    <property type="protein sequence ID" value="KAK3372181.1"/>
    <property type="molecule type" value="Genomic_DNA"/>
</dbReference>
<evidence type="ECO:0000256" key="1">
    <source>
        <dbReference type="SAM" id="MobiDB-lite"/>
    </source>
</evidence>
<dbReference type="PANTHER" id="PTHR43058:SF1">
    <property type="entry name" value="DUF427 DOMAIN-CONTAINING PROTEIN"/>
    <property type="match status" value="1"/>
</dbReference>
<dbReference type="InterPro" id="IPR007361">
    <property type="entry name" value="DUF427"/>
</dbReference>
<evidence type="ECO:0000313" key="4">
    <source>
        <dbReference type="Proteomes" id="UP001285441"/>
    </source>
</evidence>
<feature type="compositionally biased region" description="Low complexity" evidence="1">
    <location>
        <begin position="160"/>
        <end position="187"/>
    </location>
</feature>
<feature type="domain" description="DUF427" evidence="2">
    <location>
        <begin position="30"/>
        <end position="124"/>
    </location>
</feature>
<accession>A0AAE0KA58</accession>
<name>A0AAE0KA58_9PEZI</name>
<evidence type="ECO:0000313" key="3">
    <source>
        <dbReference type="EMBL" id="KAK3372181.1"/>
    </source>
</evidence>
<sequence>MAAPSMGRSAKLNVQTFPRPPVAEPSPHHIQIKWHGQLIADCTPGTAYWVLEMGHPPTYYFPPQSVRMPLSTTPRTTFDEFRGAATYYSMMSPISAAETINNRIWSYNEPPKEYEAIKGLLAFSCGPWECYVNGERAHPHPGDYSGGWVTSDVEGMIKTHPQQPQHPMQQQQQQWQPQPWDHQAGGY</sequence>
<dbReference type="Gene3D" id="2.170.150.40">
    <property type="entry name" value="Domain of unknown function (DUF427)"/>
    <property type="match status" value="1"/>
</dbReference>